<dbReference type="InterPro" id="IPR028098">
    <property type="entry name" value="Glyco_trans_4-like_N"/>
</dbReference>
<protein>
    <submittedName>
        <fullName evidence="3">Glycosyltransferase family 1 protein</fullName>
    </submittedName>
</protein>
<keyword evidence="3" id="KW-0808">Transferase</keyword>
<sequence>MGGLFRHVRDLALAHEAAGHSVGIICDTPGVPGYSEGMVAELTPRISLGVKRVSMRREVGPRDLIDARKVLNVLKELKPSVLHGHGAKGGVYARALGSLIRAERSRVARFYSPHGGSLHYGAATRPGKAYFRVERFLERFTDHILFVADFEKRAYTAKIGPPACPWSVNRNGLTAAEFEPVEPVADAADFLFLGELRAIKGPDLFIHALAELKSAGHAHIRAVIVGDGAERQQLAGLAESLGLSDSVEFRPSMPAREAFALARTFVMPSRAEALPYVVIEALAAQVPVVATYVGGIPEIFGSSADALVAPESGALAAAMRAAAENRAHFMRLLPGQTTLKERFSIERMAEHALEAYREAVTKLAH</sequence>
<dbReference type="PANTHER" id="PTHR12526:SF636">
    <property type="entry name" value="BLL3647 PROTEIN"/>
    <property type="match status" value="1"/>
</dbReference>
<feature type="domain" description="Glycosyl transferase family 1" evidence="1">
    <location>
        <begin position="185"/>
        <end position="326"/>
    </location>
</feature>
<dbReference type="Gene3D" id="3.40.50.2000">
    <property type="entry name" value="Glycogen Phosphorylase B"/>
    <property type="match status" value="2"/>
</dbReference>
<organism evidence="3 4">
    <name type="scientific">Oricola cellulosilytica</name>
    <dbReference type="NCBI Taxonomy" id="1429082"/>
    <lineage>
        <taxon>Bacteria</taxon>
        <taxon>Pseudomonadati</taxon>
        <taxon>Pseudomonadota</taxon>
        <taxon>Alphaproteobacteria</taxon>
        <taxon>Hyphomicrobiales</taxon>
        <taxon>Ahrensiaceae</taxon>
        <taxon>Oricola</taxon>
    </lineage>
</organism>
<evidence type="ECO:0000259" key="2">
    <source>
        <dbReference type="Pfam" id="PF13439"/>
    </source>
</evidence>
<dbReference type="AlphaFoldDB" id="A0A4R0PEJ9"/>
<dbReference type="InterPro" id="IPR001296">
    <property type="entry name" value="Glyco_trans_1"/>
</dbReference>
<evidence type="ECO:0000313" key="4">
    <source>
        <dbReference type="Proteomes" id="UP000291301"/>
    </source>
</evidence>
<evidence type="ECO:0000259" key="1">
    <source>
        <dbReference type="Pfam" id="PF00534"/>
    </source>
</evidence>
<dbReference type="Proteomes" id="UP000291301">
    <property type="component" value="Unassembled WGS sequence"/>
</dbReference>
<gene>
    <name evidence="3" type="ORF">E0D97_10060</name>
</gene>
<proteinExistence type="predicted"/>
<dbReference type="Pfam" id="PF00534">
    <property type="entry name" value="Glycos_transf_1"/>
    <property type="match status" value="1"/>
</dbReference>
<dbReference type="SUPFAM" id="SSF53756">
    <property type="entry name" value="UDP-Glycosyltransferase/glycogen phosphorylase"/>
    <property type="match status" value="1"/>
</dbReference>
<comment type="caution">
    <text evidence="3">The sequence shown here is derived from an EMBL/GenBank/DDBJ whole genome shotgun (WGS) entry which is preliminary data.</text>
</comment>
<dbReference type="PANTHER" id="PTHR12526">
    <property type="entry name" value="GLYCOSYLTRANSFERASE"/>
    <property type="match status" value="1"/>
</dbReference>
<evidence type="ECO:0000313" key="3">
    <source>
        <dbReference type="EMBL" id="TCD14625.1"/>
    </source>
</evidence>
<reference evidence="3 4" key="1">
    <citation type="journal article" date="2015" name="Antonie Van Leeuwenhoek">
        <title>Oricola cellulosilytica gen. nov., sp. nov., a cellulose-degrading bacterium of the family Phyllobacteriaceae isolated from surface seashore water, and emended descriptions of Mesorhizobium loti and Phyllobacterium myrsinacearum.</title>
        <authorList>
            <person name="Hameed A."/>
            <person name="Shahina M."/>
            <person name="Lai W.A."/>
            <person name="Lin S.Y."/>
            <person name="Young L.S."/>
            <person name="Liu Y.C."/>
            <person name="Hsu Y.H."/>
            <person name="Young C.C."/>
        </authorList>
    </citation>
    <scope>NUCLEOTIDE SEQUENCE [LARGE SCALE GENOMIC DNA]</scope>
    <source>
        <strain evidence="3 4">KCTC 52183</strain>
    </source>
</reference>
<name>A0A4R0PEJ9_9HYPH</name>
<keyword evidence="4" id="KW-1185">Reference proteome</keyword>
<dbReference type="GO" id="GO:0016757">
    <property type="term" value="F:glycosyltransferase activity"/>
    <property type="evidence" value="ECO:0007669"/>
    <property type="project" value="InterPro"/>
</dbReference>
<accession>A0A4R0PEJ9</accession>
<dbReference type="Pfam" id="PF13439">
    <property type="entry name" value="Glyco_transf_4"/>
    <property type="match status" value="1"/>
</dbReference>
<dbReference type="OrthoDB" id="9806708at2"/>
<feature type="domain" description="Glycosyltransferase subfamily 4-like N-terminal" evidence="2">
    <location>
        <begin position="1"/>
        <end position="173"/>
    </location>
</feature>
<dbReference type="EMBL" id="SJST01000003">
    <property type="protein sequence ID" value="TCD14625.1"/>
    <property type="molecule type" value="Genomic_DNA"/>
</dbReference>